<dbReference type="PANTHER" id="PTHR12106">
    <property type="entry name" value="SORTILIN RELATED"/>
    <property type="match status" value="1"/>
</dbReference>
<feature type="transmembrane region" description="Helical" evidence="1">
    <location>
        <begin position="275"/>
        <end position="293"/>
    </location>
</feature>
<keyword evidence="1" id="KW-1133">Transmembrane helix</keyword>
<dbReference type="InterPro" id="IPR050310">
    <property type="entry name" value="VPS10-sortilin"/>
</dbReference>
<reference evidence="3" key="2">
    <citation type="submission" date="2025-09" db="UniProtKB">
        <authorList>
            <consortium name="Ensembl"/>
        </authorList>
    </citation>
    <scope>IDENTIFICATION</scope>
</reference>
<dbReference type="GO" id="GO:0098839">
    <property type="term" value="C:postsynaptic density membrane"/>
    <property type="evidence" value="ECO:0007669"/>
    <property type="project" value="TreeGrafter"/>
</dbReference>
<dbReference type="Proteomes" id="UP000694549">
    <property type="component" value="Unplaced"/>
</dbReference>
<evidence type="ECO:0000313" key="3">
    <source>
        <dbReference type="Ensembl" id="ENSAZOP00000025905.1"/>
    </source>
</evidence>
<dbReference type="Ensembl" id="ENSAZOT00000027783.1">
    <property type="protein sequence ID" value="ENSAZOP00000025905.1"/>
    <property type="gene ID" value="ENSAZOG00000016575.1"/>
</dbReference>
<dbReference type="PANTHER" id="PTHR12106:SF10">
    <property type="entry name" value="VPS10 DOMAIN-CONTAINING RECEPTOR SORCS3"/>
    <property type="match status" value="1"/>
</dbReference>
<keyword evidence="4" id="KW-1185">Reference proteome</keyword>
<dbReference type="InterPro" id="IPR013783">
    <property type="entry name" value="Ig-like_fold"/>
</dbReference>
<reference evidence="3" key="1">
    <citation type="submission" date="2025-08" db="UniProtKB">
        <authorList>
            <consortium name="Ensembl"/>
        </authorList>
    </citation>
    <scope>IDENTIFICATION</scope>
</reference>
<keyword evidence="1" id="KW-0812">Transmembrane</keyword>
<sequence length="313" mass="34777">MEEGDLQRTNIQLDFGDGIAVSYANFSPVEDGIRHVYKSAGIFQVTAYAENSLGSDTAVLFLHVVCPVEHVHLSIPFVAIRNKDVNITAVVWPSQAGTLTYFWWFGNNTKPLITLESSISYVFAVEGMNTVTVQVAAGNTLIQDTKEIAVHEYFQSQLLSFSPNLDYHNPDIPEWRQDIGKVIRRALVTGIPDEQILVAVFPGLPTSAELFILPHKNTTEMRKSSEADLEQVRKEGFTDHSFPSYHLQMRPSTFVALEMTCTPLVDSSTGHSSSAMLMLLSVVFVGLAVFLIYKFKSSPRAQKSSCDLLQQIV</sequence>
<dbReference type="AlphaFoldDB" id="A0A8B9VR42"/>
<dbReference type="InterPro" id="IPR035986">
    <property type="entry name" value="PKD_dom_sf"/>
</dbReference>
<dbReference type="PROSITE" id="PS50093">
    <property type="entry name" value="PKD"/>
    <property type="match status" value="1"/>
</dbReference>
<accession>A0A8B9VR42</accession>
<dbReference type="InterPro" id="IPR000601">
    <property type="entry name" value="PKD_dom"/>
</dbReference>
<dbReference type="Pfam" id="PF00801">
    <property type="entry name" value="PKD"/>
    <property type="match status" value="1"/>
</dbReference>
<dbReference type="Gene3D" id="2.60.40.10">
    <property type="entry name" value="Immunoglobulins"/>
    <property type="match status" value="1"/>
</dbReference>
<evidence type="ECO:0000259" key="2">
    <source>
        <dbReference type="PROSITE" id="PS50093"/>
    </source>
</evidence>
<dbReference type="FunFam" id="2.60.40.10:FF:000083">
    <property type="entry name" value="Sortilin-related VPS10 domain containing receptor 2"/>
    <property type="match status" value="1"/>
</dbReference>
<feature type="domain" description="PKD" evidence="2">
    <location>
        <begin position="1"/>
        <end position="58"/>
    </location>
</feature>
<protein>
    <recommendedName>
        <fullName evidence="2">PKD domain-containing protein</fullName>
    </recommendedName>
</protein>
<organism evidence="3 4">
    <name type="scientific">Anas zonorhyncha</name>
    <name type="common">Eastern spot-billed duck</name>
    <dbReference type="NCBI Taxonomy" id="75864"/>
    <lineage>
        <taxon>Eukaryota</taxon>
        <taxon>Metazoa</taxon>
        <taxon>Chordata</taxon>
        <taxon>Craniata</taxon>
        <taxon>Vertebrata</taxon>
        <taxon>Euteleostomi</taxon>
        <taxon>Archelosauria</taxon>
        <taxon>Archosauria</taxon>
        <taxon>Dinosauria</taxon>
        <taxon>Saurischia</taxon>
        <taxon>Theropoda</taxon>
        <taxon>Coelurosauria</taxon>
        <taxon>Aves</taxon>
        <taxon>Neognathae</taxon>
        <taxon>Galloanserae</taxon>
        <taxon>Anseriformes</taxon>
        <taxon>Anatidae</taxon>
        <taxon>Anatinae</taxon>
        <taxon>Anas</taxon>
    </lineage>
</organism>
<evidence type="ECO:0000313" key="4">
    <source>
        <dbReference type="Proteomes" id="UP000694549"/>
    </source>
</evidence>
<name>A0A8B9VR42_9AVES</name>
<evidence type="ECO:0000256" key="1">
    <source>
        <dbReference type="SAM" id="Phobius"/>
    </source>
</evidence>
<proteinExistence type="predicted"/>
<keyword evidence="1" id="KW-0472">Membrane</keyword>
<dbReference type="SUPFAM" id="SSF49299">
    <property type="entry name" value="PKD domain"/>
    <property type="match status" value="2"/>
</dbReference>